<evidence type="ECO:0000259" key="7">
    <source>
        <dbReference type="PROSITE" id="PS50850"/>
    </source>
</evidence>
<dbReference type="PROSITE" id="PS50850">
    <property type="entry name" value="MFS"/>
    <property type="match status" value="1"/>
</dbReference>
<dbReference type="AlphaFoldDB" id="A0A0F8V371"/>
<dbReference type="Proteomes" id="UP000034291">
    <property type="component" value="Unassembled WGS sequence"/>
</dbReference>
<dbReference type="InterPro" id="IPR036259">
    <property type="entry name" value="MFS_trans_sf"/>
</dbReference>
<keyword evidence="3 6" id="KW-0812">Transmembrane</keyword>
<feature type="transmembrane region" description="Helical" evidence="6">
    <location>
        <begin position="137"/>
        <end position="161"/>
    </location>
</feature>
<keyword evidence="4 6" id="KW-1133">Transmembrane helix</keyword>
<dbReference type="FunFam" id="1.20.1250.20:FF:001520">
    <property type="entry name" value="Os07g0131200 protein"/>
    <property type="match status" value="1"/>
</dbReference>
<proteinExistence type="inferred from homology"/>
<evidence type="ECO:0000256" key="6">
    <source>
        <dbReference type="SAM" id="Phobius"/>
    </source>
</evidence>
<gene>
    <name evidence="8" type="ORF">ARAM_007638</name>
</gene>
<evidence type="ECO:0000256" key="5">
    <source>
        <dbReference type="ARBA" id="ARBA00023136"/>
    </source>
</evidence>
<reference evidence="8 9" key="1">
    <citation type="submission" date="2015-02" db="EMBL/GenBank/DDBJ databases">
        <title>Draft Genome Sequences of Two Closely-Related Aflatoxigenic Aspergillus Species Obtained from the Cote d'Ivoire.</title>
        <authorList>
            <person name="Moore G.G."/>
            <person name="Beltz S.B."/>
            <person name="Mack B.M."/>
        </authorList>
    </citation>
    <scope>NUCLEOTIDE SEQUENCE [LARGE SCALE GENOMIC DNA]</scope>
    <source>
        <strain evidence="8 9">SRRC1468</strain>
    </source>
</reference>
<dbReference type="Gene3D" id="1.20.1250.20">
    <property type="entry name" value="MFS general substrate transporter like domains"/>
    <property type="match status" value="1"/>
</dbReference>
<dbReference type="InterPro" id="IPR050360">
    <property type="entry name" value="MFS_Sugar_Transporters"/>
</dbReference>
<evidence type="ECO:0000256" key="4">
    <source>
        <dbReference type="ARBA" id="ARBA00022989"/>
    </source>
</evidence>
<dbReference type="STRING" id="308745.A0A0F8V371"/>
<comment type="similarity">
    <text evidence="2">Belongs to the major facilitator superfamily. Sugar transporter (TC 2.A.1.1) family.</text>
</comment>
<sequence length="239" mass="26504">MSSGSIEPKDESHHVDVDHAEILKNTDLMNDAFDGENREHEMGVWESVKTHPWACFWAFTMCFTIVMESFDMFLNSNFVALSAFQKKYGVPTGPNEYTIPTRWQSALFQAGQCGAFVGVFLAGPITNRIGYRWTTILALILMNATIFISFFADSLAVLVIGQAFEGVPWGLFIANSPAYASEVVPLALRGACTATLQMSWSIGSIIVAAASLGYNNRMDQWAWRAPLALQWIFPVSPPF</sequence>
<dbReference type="EMBL" id="JZBS01000540">
    <property type="protein sequence ID" value="KKK26214.1"/>
    <property type="molecule type" value="Genomic_DNA"/>
</dbReference>
<accession>A0A0F8V371</accession>
<keyword evidence="5 6" id="KW-0472">Membrane</keyword>
<dbReference type="PANTHER" id="PTHR48022">
    <property type="entry name" value="PLASTIDIC GLUCOSE TRANSPORTER 4"/>
    <property type="match status" value="1"/>
</dbReference>
<name>A0A0F8V371_9EURO</name>
<dbReference type="SUPFAM" id="SSF103473">
    <property type="entry name" value="MFS general substrate transporter"/>
    <property type="match status" value="1"/>
</dbReference>
<dbReference type="InterPro" id="IPR005828">
    <property type="entry name" value="MFS_sugar_transport-like"/>
</dbReference>
<keyword evidence="9" id="KW-1185">Reference proteome</keyword>
<dbReference type="PANTHER" id="PTHR48022:SF57">
    <property type="entry name" value="MALTOSE TRANSPORTER, PUTATIVE (AFU_ORTHOLOGUE AFUA_4G00150)-RELATED"/>
    <property type="match status" value="1"/>
</dbReference>
<dbReference type="InterPro" id="IPR005829">
    <property type="entry name" value="Sugar_transporter_CS"/>
</dbReference>
<comment type="subcellular location">
    <subcellularLocation>
        <location evidence="1">Membrane</location>
        <topology evidence="1">Multi-pass membrane protein</topology>
    </subcellularLocation>
</comment>
<evidence type="ECO:0000256" key="2">
    <source>
        <dbReference type="ARBA" id="ARBA00010992"/>
    </source>
</evidence>
<feature type="domain" description="Major facilitator superfamily (MFS) profile" evidence="7">
    <location>
        <begin position="57"/>
        <end position="239"/>
    </location>
</feature>
<dbReference type="InterPro" id="IPR020846">
    <property type="entry name" value="MFS_dom"/>
</dbReference>
<feature type="transmembrane region" description="Helical" evidence="6">
    <location>
        <begin position="54"/>
        <end position="74"/>
    </location>
</feature>
<feature type="transmembrane region" description="Helical" evidence="6">
    <location>
        <begin position="194"/>
        <end position="214"/>
    </location>
</feature>
<dbReference type="GO" id="GO:0016020">
    <property type="term" value="C:membrane"/>
    <property type="evidence" value="ECO:0007669"/>
    <property type="project" value="UniProtKB-SubCell"/>
</dbReference>
<evidence type="ECO:0000313" key="9">
    <source>
        <dbReference type="Proteomes" id="UP000034291"/>
    </source>
</evidence>
<dbReference type="GO" id="GO:0005351">
    <property type="term" value="F:carbohydrate:proton symporter activity"/>
    <property type="evidence" value="ECO:0007669"/>
    <property type="project" value="TreeGrafter"/>
</dbReference>
<dbReference type="PROSITE" id="PS00217">
    <property type="entry name" value="SUGAR_TRANSPORT_2"/>
    <property type="match status" value="1"/>
</dbReference>
<evidence type="ECO:0000256" key="3">
    <source>
        <dbReference type="ARBA" id="ARBA00022692"/>
    </source>
</evidence>
<evidence type="ECO:0000313" key="8">
    <source>
        <dbReference type="EMBL" id="KKK26214.1"/>
    </source>
</evidence>
<organism evidence="8 9">
    <name type="scientific">Aspergillus rambellii</name>
    <dbReference type="NCBI Taxonomy" id="308745"/>
    <lineage>
        <taxon>Eukaryota</taxon>
        <taxon>Fungi</taxon>
        <taxon>Dikarya</taxon>
        <taxon>Ascomycota</taxon>
        <taxon>Pezizomycotina</taxon>
        <taxon>Eurotiomycetes</taxon>
        <taxon>Eurotiomycetidae</taxon>
        <taxon>Eurotiales</taxon>
        <taxon>Aspergillaceae</taxon>
        <taxon>Aspergillus</taxon>
        <taxon>Aspergillus subgen. Nidulantes</taxon>
    </lineage>
</organism>
<comment type="caution">
    <text evidence="8">The sequence shown here is derived from an EMBL/GenBank/DDBJ whole genome shotgun (WGS) entry which is preliminary data.</text>
</comment>
<protein>
    <submittedName>
        <fullName evidence="8">Maltose permease</fullName>
    </submittedName>
</protein>
<evidence type="ECO:0000256" key="1">
    <source>
        <dbReference type="ARBA" id="ARBA00004141"/>
    </source>
</evidence>
<dbReference type="Pfam" id="PF00083">
    <property type="entry name" value="Sugar_tr"/>
    <property type="match status" value="1"/>
</dbReference>